<dbReference type="PIRSF" id="PIRSF017184">
    <property type="entry name" value="Nnr"/>
    <property type="match status" value="1"/>
</dbReference>
<dbReference type="PANTHER" id="PTHR12592">
    <property type="entry name" value="ATP-DEPENDENT (S)-NAD(P)H-HYDRATE DEHYDRATASE FAMILY MEMBER"/>
    <property type="match status" value="1"/>
</dbReference>
<keyword evidence="11 18" id="KW-0413">Isomerase</keyword>
<keyword evidence="12 17" id="KW-0456">Lyase</keyword>
<dbReference type="CDD" id="cd01171">
    <property type="entry name" value="YXKO-related"/>
    <property type="match status" value="1"/>
</dbReference>
<comment type="similarity">
    <text evidence="4 19">In the C-terminal section; belongs to the NnrD/CARKD family.</text>
</comment>
<evidence type="ECO:0000313" key="23">
    <source>
        <dbReference type="Proteomes" id="UP001198200"/>
    </source>
</evidence>
<dbReference type="GO" id="GO:0046496">
    <property type="term" value="P:nicotinamide nucleotide metabolic process"/>
    <property type="evidence" value="ECO:0007669"/>
    <property type="project" value="UniProtKB-UniRule"/>
</dbReference>
<comment type="function">
    <text evidence="14 19">Bifunctional enzyme that catalyzes the epimerization of the S- and R-forms of NAD(P)HX and the dehydration of the S-form of NAD(P)HX at the expense of ADP, which is converted to AMP. This allows the repair of both epimers of NAD(P)HX, a damaged form of NAD(P)H that is a result of enzymatic or heat-dependent hydration.</text>
</comment>
<evidence type="ECO:0000259" key="21">
    <source>
        <dbReference type="PROSITE" id="PS51385"/>
    </source>
</evidence>
<evidence type="ECO:0000256" key="15">
    <source>
        <dbReference type="ARBA" id="ARBA00048238"/>
    </source>
</evidence>
<comment type="similarity">
    <text evidence="3 19">In the N-terminal section; belongs to the NnrE/AIBP family.</text>
</comment>
<evidence type="ECO:0000256" key="8">
    <source>
        <dbReference type="ARBA" id="ARBA00022857"/>
    </source>
</evidence>
<feature type="binding site" evidence="18">
    <location>
        <begin position="140"/>
        <end position="146"/>
    </location>
    <ligand>
        <name>(6S)-NADPHX</name>
        <dbReference type="ChEBI" id="CHEBI:64076"/>
    </ligand>
</feature>
<comment type="function">
    <text evidence="17">Catalyzes the dehydration of the S-form of NAD(P)HX at the expense of ADP, which is converted to AMP. Together with NAD(P)HX epimerase, which catalyzes the epimerization of the S- and R-forms, the enzyme allows the repair of both epimers of NAD(P)HX, a damaged form of NAD(P)H that is a result of enzymatic or heat-dependent hydration.</text>
</comment>
<dbReference type="SUPFAM" id="SSF64153">
    <property type="entry name" value="YjeF N-terminal domain-like"/>
    <property type="match status" value="1"/>
</dbReference>
<dbReference type="EC" id="5.1.99.6" evidence="19"/>
<proteinExistence type="inferred from homology"/>
<evidence type="ECO:0000256" key="6">
    <source>
        <dbReference type="ARBA" id="ARBA00022741"/>
    </source>
</evidence>
<feature type="domain" description="YjeF N-terminal" evidence="21">
    <location>
        <begin position="10"/>
        <end position="230"/>
    </location>
</feature>
<dbReference type="NCBIfam" id="TIGR00196">
    <property type="entry name" value="yjeF_cterm"/>
    <property type="match status" value="1"/>
</dbReference>
<comment type="cofactor">
    <cofactor evidence="17">
        <name>Mg(2+)</name>
        <dbReference type="ChEBI" id="CHEBI:18420"/>
    </cofactor>
</comment>
<dbReference type="InterPro" id="IPR029056">
    <property type="entry name" value="Ribokinase-like"/>
</dbReference>
<feature type="binding site" evidence="17">
    <location>
        <position position="406"/>
    </location>
    <ligand>
        <name>(6S)-NADPHX</name>
        <dbReference type="ChEBI" id="CHEBI:64076"/>
    </ligand>
</feature>
<comment type="function">
    <text evidence="18">Catalyzes the epimerization of the S- and R-forms of NAD(P)HX, a damaged form of NAD(P)H that is a result of enzymatic or heat-dependent hydration. This is a prerequisite for the S-specific NAD(P)H-hydrate dehydratase to allow the repair of both epimers of NAD(P)HX.</text>
</comment>
<dbReference type="EC" id="4.2.1.136" evidence="19"/>
<accession>A0AAE3E618</accession>
<name>A0AAE3E618_9FIRM</name>
<evidence type="ECO:0000256" key="19">
    <source>
        <dbReference type="PIRNR" id="PIRNR017184"/>
    </source>
</evidence>
<dbReference type="InterPro" id="IPR017953">
    <property type="entry name" value="Carbohydrate_kinase_pred_CS"/>
</dbReference>
<dbReference type="AlphaFoldDB" id="A0AAE3E618"/>
<dbReference type="NCBIfam" id="TIGR00197">
    <property type="entry name" value="yjeF_nterm"/>
    <property type="match status" value="1"/>
</dbReference>
<protein>
    <recommendedName>
        <fullName evidence="19">Bifunctional NAD(P)H-hydrate repair enzyme</fullName>
    </recommendedName>
    <alternativeName>
        <fullName evidence="19">Nicotinamide nucleotide repair protein</fullName>
    </alternativeName>
    <domain>
        <recommendedName>
            <fullName evidence="19">ADP-dependent (S)-NAD(P)H-hydrate dehydratase</fullName>
            <ecNumber evidence="19">4.2.1.136</ecNumber>
        </recommendedName>
        <alternativeName>
            <fullName evidence="19">ADP-dependent NAD(P)HX dehydratase</fullName>
        </alternativeName>
    </domain>
    <domain>
        <recommendedName>
            <fullName evidence="19">NAD(P)H-hydrate epimerase</fullName>
            <ecNumber evidence="19">5.1.99.6</ecNumber>
        </recommendedName>
    </domain>
</protein>
<feature type="binding site" evidence="18">
    <location>
        <position position="136"/>
    </location>
    <ligand>
        <name>K(+)</name>
        <dbReference type="ChEBI" id="CHEBI:29103"/>
    </ligand>
</feature>
<organism evidence="22 23">
    <name type="scientific">Anthropogastromicrobium aceti</name>
    <dbReference type="NCBI Taxonomy" id="2981768"/>
    <lineage>
        <taxon>Bacteria</taxon>
        <taxon>Bacillati</taxon>
        <taxon>Bacillota</taxon>
        <taxon>Clostridia</taxon>
        <taxon>Lachnospirales</taxon>
        <taxon>Lachnospiraceae</taxon>
        <taxon>Anthropogastromicrobium</taxon>
    </lineage>
</organism>
<reference evidence="22 23" key="1">
    <citation type="submission" date="2021-10" db="EMBL/GenBank/DDBJ databases">
        <title>Anaerobic single-cell dispensing facilitates the cultivation of human gut bacteria.</title>
        <authorList>
            <person name="Afrizal A."/>
        </authorList>
    </citation>
    <scope>NUCLEOTIDE SEQUENCE [LARGE SCALE GENOMIC DNA]</scope>
    <source>
        <strain evidence="22 23">CLA-AA-H224</strain>
    </source>
</reference>
<dbReference type="InterPro" id="IPR000631">
    <property type="entry name" value="CARKD"/>
</dbReference>
<dbReference type="Proteomes" id="UP001198200">
    <property type="component" value="Unassembled WGS sequence"/>
</dbReference>
<dbReference type="PROSITE" id="PS51385">
    <property type="entry name" value="YJEF_N"/>
    <property type="match status" value="1"/>
</dbReference>
<evidence type="ECO:0000256" key="17">
    <source>
        <dbReference type="HAMAP-Rule" id="MF_01965"/>
    </source>
</evidence>
<dbReference type="EMBL" id="JAJEQN010000032">
    <property type="protein sequence ID" value="MCC2222343.1"/>
    <property type="molecule type" value="Genomic_DNA"/>
</dbReference>
<sequence>MKQLLTGKQMKQADTWSIKEFGMESLILMERAALCAAQHIMSVQKPGCVFIMCGMGNNGADGLAMARILSQNGWSVRIAAIGQIEKATKEWLYQKSLLDKMEILPVQYFYESDDKDEEEYRSALSNLYVPAQVYVDALFGVGLSRKVSGVYRAAIEEWNEHKKKCGAYGVAVDICSGLDAKSGQVLGAYVKADVQITFGYGKVGQFLYPGASLSDQTITCDIGMPNEAVYHVDGFPFNCLEKSDAKDWLGSRCLWGNKGTFGRVVIIAGSSGMAGAAYLSALAAYRTGAGLVDIVTPKCNRLVLQQLLPEAVLHCISEISEISKDEDEEQLAYLRNEVLPKAKAIVIGPGLSTDTLAKKLLDMVLEWNRSQNCPIVIDADALNLLAMRTNIDHAEYLGENVILTPHPGELGRLMNSSAKEAAKNLLYFAEELQKKFGCICVCKDARTVILTQKNRYLNLTGNSGMATGGSGDVLTGVIASLAAQGLSAERAAVLGVWLHGAAGDEAAKEKSPYSMIARDLADGLSKVLIQISRKKV</sequence>
<feature type="binding site" evidence="18">
    <location>
        <position position="173"/>
    </location>
    <ligand>
        <name>(6S)-NADPHX</name>
        <dbReference type="ChEBI" id="CHEBI:64076"/>
    </ligand>
</feature>
<evidence type="ECO:0000256" key="14">
    <source>
        <dbReference type="ARBA" id="ARBA00025153"/>
    </source>
</evidence>
<dbReference type="Pfam" id="PF01256">
    <property type="entry name" value="Carb_kinase"/>
    <property type="match status" value="1"/>
</dbReference>
<keyword evidence="8 17" id="KW-0521">NADP</keyword>
<feature type="binding site" evidence="18">
    <location>
        <position position="151"/>
    </location>
    <ligand>
        <name>(6S)-NADPHX</name>
        <dbReference type="ChEBI" id="CHEBI:64076"/>
    </ligand>
</feature>
<evidence type="ECO:0000256" key="7">
    <source>
        <dbReference type="ARBA" id="ARBA00022840"/>
    </source>
</evidence>
<evidence type="ECO:0000256" key="10">
    <source>
        <dbReference type="ARBA" id="ARBA00023027"/>
    </source>
</evidence>
<keyword evidence="7 17" id="KW-0067">ATP-binding</keyword>
<keyword evidence="5 18" id="KW-0479">Metal-binding</keyword>
<dbReference type="Pfam" id="PF03853">
    <property type="entry name" value="YjeF_N"/>
    <property type="match status" value="1"/>
</dbReference>
<feature type="binding site" evidence="17">
    <location>
        <position position="472"/>
    </location>
    <ligand>
        <name>(6S)-NADPHX</name>
        <dbReference type="ChEBI" id="CHEBI:64076"/>
    </ligand>
</feature>
<feature type="binding site" evidence="17">
    <location>
        <position position="276"/>
    </location>
    <ligand>
        <name>(6S)-NADPHX</name>
        <dbReference type="ChEBI" id="CHEBI:64076"/>
    </ligand>
</feature>
<evidence type="ECO:0000256" key="11">
    <source>
        <dbReference type="ARBA" id="ARBA00023235"/>
    </source>
</evidence>
<dbReference type="HAMAP" id="MF_01965">
    <property type="entry name" value="NADHX_dehydratase"/>
    <property type="match status" value="1"/>
</dbReference>
<keyword evidence="9 18" id="KW-0630">Potassium</keyword>
<evidence type="ECO:0000256" key="18">
    <source>
        <dbReference type="HAMAP-Rule" id="MF_01966"/>
    </source>
</evidence>
<evidence type="ECO:0000256" key="9">
    <source>
        <dbReference type="ARBA" id="ARBA00022958"/>
    </source>
</evidence>
<dbReference type="GO" id="GO:0110051">
    <property type="term" value="P:metabolite repair"/>
    <property type="evidence" value="ECO:0007669"/>
    <property type="project" value="TreeGrafter"/>
</dbReference>
<gene>
    <name evidence="18" type="primary">nnrE</name>
    <name evidence="17" type="synonym">nnrD</name>
    <name evidence="22" type="ORF">LKD48_11980</name>
</gene>
<evidence type="ECO:0000256" key="4">
    <source>
        <dbReference type="ARBA" id="ARBA00009524"/>
    </source>
</evidence>
<keyword evidence="6 17" id="KW-0547">Nucleotide-binding</keyword>
<comment type="cofactor">
    <cofactor evidence="18 19">
        <name>K(+)</name>
        <dbReference type="ChEBI" id="CHEBI:29103"/>
    </cofactor>
    <text evidence="18 19">Binds 1 potassium ion per subunit.</text>
</comment>
<evidence type="ECO:0000259" key="20">
    <source>
        <dbReference type="PROSITE" id="PS51383"/>
    </source>
</evidence>
<keyword evidence="10 17" id="KW-0520">NAD</keyword>
<feature type="binding site" evidence="17">
    <location>
        <position position="471"/>
    </location>
    <ligand>
        <name>AMP</name>
        <dbReference type="ChEBI" id="CHEBI:456215"/>
    </ligand>
</feature>
<dbReference type="GO" id="GO:0005524">
    <property type="term" value="F:ATP binding"/>
    <property type="evidence" value="ECO:0007669"/>
    <property type="project" value="UniProtKB-UniRule"/>
</dbReference>
<evidence type="ECO:0000256" key="1">
    <source>
        <dbReference type="ARBA" id="ARBA00000013"/>
    </source>
</evidence>
<feature type="binding site" evidence="18">
    <location>
        <position position="176"/>
    </location>
    <ligand>
        <name>K(+)</name>
        <dbReference type="ChEBI" id="CHEBI:29103"/>
    </ligand>
</feature>
<keyword evidence="23" id="KW-1185">Reference proteome</keyword>
<evidence type="ECO:0000256" key="13">
    <source>
        <dbReference type="ARBA" id="ARBA00023268"/>
    </source>
</evidence>
<dbReference type="InterPro" id="IPR004443">
    <property type="entry name" value="YjeF_N_dom"/>
</dbReference>
<evidence type="ECO:0000256" key="2">
    <source>
        <dbReference type="ARBA" id="ARBA00000909"/>
    </source>
</evidence>
<evidence type="ECO:0000313" key="22">
    <source>
        <dbReference type="EMBL" id="MCC2222343.1"/>
    </source>
</evidence>
<comment type="catalytic activity">
    <reaction evidence="2 18 19">
        <text>(6R)-NADPHX = (6S)-NADPHX</text>
        <dbReference type="Rhea" id="RHEA:32227"/>
        <dbReference type="ChEBI" id="CHEBI:64076"/>
        <dbReference type="ChEBI" id="CHEBI:64077"/>
        <dbReference type="EC" id="5.1.99.6"/>
    </reaction>
</comment>
<comment type="similarity">
    <text evidence="17">Belongs to the NnrD/CARKD family.</text>
</comment>
<dbReference type="InterPro" id="IPR030677">
    <property type="entry name" value="Nnr"/>
</dbReference>
<comment type="catalytic activity">
    <reaction evidence="1 18 19">
        <text>(6R)-NADHX = (6S)-NADHX</text>
        <dbReference type="Rhea" id="RHEA:32215"/>
        <dbReference type="ChEBI" id="CHEBI:64074"/>
        <dbReference type="ChEBI" id="CHEBI:64075"/>
        <dbReference type="EC" id="5.1.99.6"/>
    </reaction>
</comment>
<feature type="binding site" evidence="18">
    <location>
        <position position="58"/>
    </location>
    <ligand>
        <name>K(+)</name>
        <dbReference type="ChEBI" id="CHEBI:29103"/>
    </ligand>
</feature>
<evidence type="ECO:0000256" key="16">
    <source>
        <dbReference type="ARBA" id="ARBA00049209"/>
    </source>
</evidence>
<dbReference type="PROSITE" id="PS51383">
    <property type="entry name" value="YJEF_C_3"/>
    <property type="match status" value="1"/>
</dbReference>
<dbReference type="HAMAP" id="MF_01966">
    <property type="entry name" value="NADHX_epimerase"/>
    <property type="match status" value="1"/>
</dbReference>
<dbReference type="GO" id="GO:0046872">
    <property type="term" value="F:metal ion binding"/>
    <property type="evidence" value="ECO:0007669"/>
    <property type="project" value="UniProtKB-UniRule"/>
</dbReference>
<feature type="binding site" evidence="17">
    <location>
        <begin position="443"/>
        <end position="447"/>
    </location>
    <ligand>
        <name>AMP</name>
        <dbReference type="ChEBI" id="CHEBI:456215"/>
    </ligand>
</feature>
<feature type="binding site" evidence="18">
    <location>
        <begin position="57"/>
        <end position="61"/>
    </location>
    <ligand>
        <name>(6S)-NADPHX</name>
        <dbReference type="ChEBI" id="CHEBI:64076"/>
    </ligand>
</feature>
<dbReference type="PANTHER" id="PTHR12592:SF0">
    <property type="entry name" value="ATP-DEPENDENT (S)-NAD(P)H-HYDRATE DEHYDRATASE"/>
    <property type="match status" value="1"/>
</dbReference>
<comment type="catalytic activity">
    <reaction evidence="15 17 19">
        <text>(6S)-NADHX + ADP = AMP + phosphate + NADH + H(+)</text>
        <dbReference type="Rhea" id="RHEA:32223"/>
        <dbReference type="ChEBI" id="CHEBI:15378"/>
        <dbReference type="ChEBI" id="CHEBI:43474"/>
        <dbReference type="ChEBI" id="CHEBI:57945"/>
        <dbReference type="ChEBI" id="CHEBI:64074"/>
        <dbReference type="ChEBI" id="CHEBI:456215"/>
        <dbReference type="ChEBI" id="CHEBI:456216"/>
        <dbReference type="EC" id="4.2.1.136"/>
    </reaction>
</comment>
<evidence type="ECO:0000256" key="12">
    <source>
        <dbReference type="ARBA" id="ARBA00023239"/>
    </source>
</evidence>
<dbReference type="PROSITE" id="PS01050">
    <property type="entry name" value="YJEF_C_2"/>
    <property type="match status" value="1"/>
</dbReference>
<evidence type="ECO:0000256" key="3">
    <source>
        <dbReference type="ARBA" id="ARBA00006001"/>
    </source>
</evidence>
<dbReference type="SUPFAM" id="SSF53613">
    <property type="entry name" value="Ribokinase-like"/>
    <property type="match status" value="1"/>
</dbReference>
<dbReference type="Gene3D" id="3.40.50.10260">
    <property type="entry name" value="YjeF N-terminal domain"/>
    <property type="match status" value="1"/>
</dbReference>
<keyword evidence="13" id="KW-0511">Multifunctional enzyme</keyword>
<dbReference type="Gene3D" id="3.40.1190.20">
    <property type="match status" value="1"/>
</dbReference>
<dbReference type="RefSeq" id="WP_308732107.1">
    <property type="nucleotide sequence ID" value="NZ_JAJEQN010000032.1"/>
</dbReference>
<feature type="binding site" evidence="17">
    <location>
        <position position="350"/>
    </location>
    <ligand>
        <name>(6S)-NADPHX</name>
        <dbReference type="ChEBI" id="CHEBI:64076"/>
    </ligand>
</feature>
<comment type="caution">
    <text evidence="22">The sequence shown here is derived from an EMBL/GenBank/DDBJ whole genome shotgun (WGS) entry which is preliminary data.</text>
</comment>
<evidence type="ECO:0000256" key="5">
    <source>
        <dbReference type="ARBA" id="ARBA00022723"/>
    </source>
</evidence>
<comment type="subunit">
    <text evidence="17">Homotetramer.</text>
</comment>
<dbReference type="GO" id="GO:0052856">
    <property type="term" value="F:NAD(P)HX epimerase activity"/>
    <property type="evidence" value="ECO:0007669"/>
    <property type="project" value="UniProtKB-UniRule"/>
</dbReference>
<dbReference type="InterPro" id="IPR036652">
    <property type="entry name" value="YjeF_N_dom_sf"/>
</dbReference>
<comment type="catalytic activity">
    <reaction evidence="16 17 19">
        <text>(6S)-NADPHX + ADP = AMP + phosphate + NADPH + H(+)</text>
        <dbReference type="Rhea" id="RHEA:32235"/>
        <dbReference type="ChEBI" id="CHEBI:15378"/>
        <dbReference type="ChEBI" id="CHEBI:43474"/>
        <dbReference type="ChEBI" id="CHEBI:57783"/>
        <dbReference type="ChEBI" id="CHEBI:64076"/>
        <dbReference type="ChEBI" id="CHEBI:456215"/>
        <dbReference type="ChEBI" id="CHEBI:456216"/>
        <dbReference type="EC" id="4.2.1.136"/>
    </reaction>
</comment>
<comment type="similarity">
    <text evidence="18">Belongs to the NnrE/AIBP family.</text>
</comment>
<dbReference type="GO" id="GO:0052855">
    <property type="term" value="F:ADP-dependent NAD(P)H-hydrate dehydratase activity"/>
    <property type="evidence" value="ECO:0007669"/>
    <property type="project" value="UniProtKB-UniRule"/>
</dbReference>
<feature type="domain" description="YjeF C-terminal" evidence="20">
    <location>
        <begin position="241"/>
        <end position="531"/>
    </location>
</feature>